<keyword evidence="2" id="KW-0472">Membrane</keyword>
<proteinExistence type="predicted"/>
<dbReference type="NCBIfam" id="TIGR02893">
    <property type="entry name" value="spore_yabQ"/>
    <property type="match status" value="1"/>
</dbReference>
<evidence type="ECO:0008006" key="5">
    <source>
        <dbReference type="Google" id="ProtNLM"/>
    </source>
</evidence>
<protein>
    <recommendedName>
        <fullName evidence="5">Spore cortex biosynthesis protein YabQ</fullName>
    </recommendedName>
</protein>
<comment type="caution">
    <text evidence="3">The sequence shown here is derived from an EMBL/GenBank/DDBJ whole genome shotgun (WGS) entry which is preliminary data.</text>
</comment>
<reference evidence="3" key="2">
    <citation type="submission" date="2021-04" db="EMBL/GenBank/DDBJ databases">
        <authorList>
            <person name="Gilroy R."/>
        </authorList>
    </citation>
    <scope>NUCLEOTIDE SEQUENCE</scope>
    <source>
        <strain evidence="3">1282</strain>
    </source>
</reference>
<sequence length="143" mass="15232">MRGQLEAACLCLVTGAALGCLFLLCKGARLALGLGKWATALLDVLFCLFCGAAAFLCALAVDRGRLRLLQVVCQGLGAWAAVTGLDPLAEKLGSFLRKTFCRLWGHLPRGRAFVRGLFPGKPGARAENGKKSGRKGKKEEKKT</sequence>
<accession>A0A9D1YDJ8</accession>
<keyword evidence="2" id="KW-0812">Transmembrane</keyword>
<reference evidence="3" key="1">
    <citation type="journal article" date="2021" name="PeerJ">
        <title>Extensive microbial diversity within the chicken gut microbiome revealed by metagenomics and culture.</title>
        <authorList>
            <person name="Gilroy R."/>
            <person name="Ravi A."/>
            <person name="Getino M."/>
            <person name="Pursley I."/>
            <person name="Horton D.L."/>
            <person name="Alikhan N.F."/>
            <person name="Baker D."/>
            <person name="Gharbi K."/>
            <person name="Hall N."/>
            <person name="Watson M."/>
            <person name="Adriaenssens E.M."/>
            <person name="Foster-Nyarko E."/>
            <person name="Jarju S."/>
            <person name="Secka A."/>
            <person name="Antonio M."/>
            <person name="Oren A."/>
            <person name="Chaudhuri R.R."/>
            <person name="La Ragione R."/>
            <person name="Hildebrand F."/>
            <person name="Pallen M.J."/>
        </authorList>
    </citation>
    <scope>NUCLEOTIDE SEQUENCE</scope>
    <source>
        <strain evidence="3">1282</strain>
    </source>
</reference>
<evidence type="ECO:0000256" key="1">
    <source>
        <dbReference type="SAM" id="MobiDB-lite"/>
    </source>
</evidence>
<feature type="transmembrane region" description="Helical" evidence="2">
    <location>
        <begin position="37"/>
        <end position="61"/>
    </location>
</feature>
<dbReference type="PROSITE" id="PS51257">
    <property type="entry name" value="PROKAR_LIPOPROTEIN"/>
    <property type="match status" value="1"/>
</dbReference>
<evidence type="ECO:0000313" key="4">
    <source>
        <dbReference type="Proteomes" id="UP000823915"/>
    </source>
</evidence>
<dbReference type="InterPro" id="IPR019074">
    <property type="entry name" value="YabQ"/>
</dbReference>
<feature type="region of interest" description="Disordered" evidence="1">
    <location>
        <begin position="121"/>
        <end position="143"/>
    </location>
</feature>
<organism evidence="3 4">
    <name type="scientific">Candidatus Acutalibacter pullistercoris</name>
    <dbReference type="NCBI Taxonomy" id="2838418"/>
    <lineage>
        <taxon>Bacteria</taxon>
        <taxon>Bacillati</taxon>
        <taxon>Bacillota</taxon>
        <taxon>Clostridia</taxon>
        <taxon>Eubacteriales</taxon>
        <taxon>Acutalibacteraceae</taxon>
        <taxon>Acutalibacter</taxon>
    </lineage>
</organism>
<dbReference type="AlphaFoldDB" id="A0A9D1YDJ8"/>
<evidence type="ECO:0000256" key="2">
    <source>
        <dbReference type="SAM" id="Phobius"/>
    </source>
</evidence>
<keyword evidence="2" id="KW-1133">Transmembrane helix</keyword>
<name>A0A9D1YDJ8_9FIRM</name>
<dbReference type="Pfam" id="PF09578">
    <property type="entry name" value="Spore_YabQ"/>
    <property type="match status" value="1"/>
</dbReference>
<evidence type="ECO:0000313" key="3">
    <source>
        <dbReference type="EMBL" id="HIY27141.1"/>
    </source>
</evidence>
<gene>
    <name evidence="3" type="ORF">H9838_08235</name>
</gene>
<dbReference type="Proteomes" id="UP000823915">
    <property type="component" value="Unassembled WGS sequence"/>
</dbReference>
<dbReference type="EMBL" id="DXDU01000130">
    <property type="protein sequence ID" value="HIY27141.1"/>
    <property type="molecule type" value="Genomic_DNA"/>
</dbReference>